<sequence>MAEAPLGGRPRSWVLAQAGARGTGRQEGMGRMVHRGVQRFAVPAMFGVLAIVLAFSVFASSISAQLEPVASPVASPQTGECVPGAGDAGSAVAATPVAVDSATPAATDVADAVTAAADNVINCYNAVDVDGLVTLISGNLVADKFGGALPETLLPYTVLGYGDVNTYEDGRVGVQIQYLAGDYQYVTAIWVFVDMDGDYVLDEEVLQTSQPDGDAVIKGFSVADDLPVNFAQGGTTSFFEVVSLQGNNTSTTQRVFELYYLGAVDTATPVVDATDPSTAAQDVPGDATLVGVVSLAAGELGDIALVNAAIGNYLLVDTSDGTVANFSVTEAVEVEI</sequence>
<evidence type="ECO:0000313" key="2">
    <source>
        <dbReference type="EMBL" id="CAA9579486.1"/>
    </source>
</evidence>
<protein>
    <submittedName>
        <fullName evidence="2">Uncharacterized protein</fullName>
    </submittedName>
</protein>
<dbReference type="AlphaFoldDB" id="A0A6J4VPJ7"/>
<evidence type="ECO:0000256" key="1">
    <source>
        <dbReference type="SAM" id="Phobius"/>
    </source>
</evidence>
<keyword evidence="1" id="KW-0812">Transmembrane</keyword>
<proteinExistence type="predicted"/>
<organism evidence="2">
    <name type="scientific">uncultured Thermomicrobiales bacterium</name>
    <dbReference type="NCBI Taxonomy" id="1645740"/>
    <lineage>
        <taxon>Bacteria</taxon>
        <taxon>Pseudomonadati</taxon>
        <taxon>Thermomicrobiota</taxon>
        <taxon>Thermomicrobia</taxon>
        <taxon>Thermomicrobiales</taxon>
        <taxon>environmental samples</taxon>
    </lineage>
</organism>
<reference evidence="2" key="1">
    <citation type="submission" date="2020-02" db="EMBL/GenBank/DDBJ databases">
        <authorList>
            <person name="Meier V. D."/>
        </authorList>
    </citation>
    <scope>NUCLEOTIDE SEQUENCE</scope>
    <source>
        <strain evidence="2">AVDCRST_MAG33</strain>
    </source>
</reference>
<keyword evidence="1" id="KW-0472">Membrane</keyword>
<accession>A0A6J4VPJ7</accession>
<feature type="transmembrane region" description="Helical" evidence="1">
    <location>
        <begin position="40"/>
        <end position="59"/>
    </location>
</feature>
<name>A0A6J4VPJ7_9BACT</name>
<gene>
    <name evidence="2" type="ORF">AVDCRST_MAG33-3450</name>
</gene>
<keyword evidence="1" id="KW-1133">Transmembrane helix</keyword>
<dbReference type="EMBL" id="CADCWK010000422">
    <property type="protein sequence ID" value="CAA9579486.1"/>
    <property type="molecule type" value="Genomic_DNA"/>
</dbReference>